<comment type="catalytic activity">
    <reaction evidence="7 9">
        <text>4 Fe(2+) + O2 + 4 H(+) = 4 Fe(3+) + 2 H2O</text>
        <dbReference type="Rhea" id="RHEA:11148"/>
        <dbReference type="ChEBI" id="CHEBI:15377"/>
        <dbReference type="ChEBI" id="CHEBI:15378"/>
        <dbReference type="ChEBI" id="CHEBI:15379"/>
        <dbReference type="ChEBI" id="CHEBI:29033"/>
        <dbReference type="ChEBI" id="CHEBI:29034"/>
        <dbReference type="EC" id="1.16.3.1"/>
    </reaction>
</comment>
<feature type="domain" description="Ferritin-like diiron" evidence="11">
    <location>
        <begin position="23"/>
        <end position="172"/>
    </location>
</feature>
<feature type="binding site" evidence="8">
    <location>
        <position position="75"/>
    </location>
    <ligand>
        <name>Fe cation</name>
        <dbReference type="ChEBI" id="CHEBI:24875"/>
        <label>1</label>
    </ligand>
</feature>
<evidence type="ECO:0000256" key="3">
    <source>
        <dbReference type="ARBA" id="ARBA00022723"/>
    </source>
</evidence>
<dbReference type="SUPFAM" id="SSF47240">
    <property type="entry name" value="Ferritin-like"/>
    <property type="match status" value="1"/>
</dbReference>
<keyword evidence="5 8" id="KW-0408">Iron</keyword>
<dbReference type="GO" id="GO:0006879">
    <property type="term" value="P:intracellular iron ion homeostasis"/>
    <property type="evidence" value="ECO:0007669"/>
    <property type="project" value="UniProtKB-KW"/>
</dbReference>
<dbReference type="InterPro" id="IPR001519">
    <property type="entry name" value="Ferritin"/>
</dbReference>
<dbReference type="Gene3D" id="1.20.1260.10">
    <property type="match status" value="1"/>
</dbReference>
<evidence type="ECO:0000313" key="13">
    <source>
        <dbReference type="Proteomes" id="UP000276133"/>
    </source>
</evidence>
<dbReference type="GO" id="GO:0008198">
    <property type="term" value="F:ferrous iron binding"/>
    <property type="evidence" value="ECO:0007669"/>
    <property type="project" value="TreeGrafter"/>
</dbReference>
<evidence type="ECO:0000256" key="2">
    <source>
        <dbReference type="ARBA" id="ARBA00022434"/>
    </source>
</evidence>
<dbReference type="EMBL" id="REGN01000316">
    <property type="protein sequence ID" value="RNA42819.1"/>
    <property type="molecule type" value="Genomic_DNA"/>
</dbReference>
<feature type="signal peptide" evidence="10">
    <location>
        <begin position="1"/>
        <end position="17"/>
    </location>
</feature>
<comment type="caution">
    <text evidence="12">The sequence shown here is derived from an EMBL/GenBank/DDBJ whole genome shotgun (WGS) entry which is preliminary data.</text>
</comment>
<keyword evidence="4 9" id="KW-0560">Oxidoreductase</keyword>
<organism evidence="12 13">
    <name type="scientific">Brachionus plicatilis</name>
    <name type="common">Marine rotifer</name>
    <name type="synonym">Brachionus muelleri</name>
    <dbReference type="NCBI Taxonomy" id="10195"/>
    <lineage>
        <taxon>Eukaryota</taxon>
        <taxon>Metazoa</taxon>
        <taxon>Spiralia</taxon>
        <taxon>Gnathifera</taxon>
        <taxon>Rotifera</taxon>
        <taxon>Eurotatoria</taxon>
        <taxon>Monogononta</taxon>
        <taxon>Pseudotrocha</taxon>
        <taxon>Ploima</taxon>
        <taxon>Brachionidae</taxon>
        <taxon>Brachionus</taxon>
    </lineage>
</organism>
<proteinExistence type="inferred from homology"/>
<dbReference type="GO" id="GO:0005737">
    <property type="term" value="C:cytoplasm"/>
    <property type="evidence" value="ECO:0007669"/>
    <property type="project" value="TreeGrafter"/>
</dbReference>
<dbReference type="Pfam" id="PF00210">
    <property type="entry name" value="Ferritin"/>
    <property type="match status" value="1"/>
</dbReference>
<dbReference type="PANTHER" id="PTHR11431">
    <property type="entry name" value="FERRITIN"/>
    <property type="match status" value="1"/>
</dbReference>
<name>A0A3M7T4I1_BRAPC</name>
<keyword evidence="2 9" id="KW-0409">Iron storage</keyword>
<reference evidence="12 13" key="1">
    <citation type="journal article" date="2018" name="Sci. Rep.">
        <title>Genomic signatures of local adaptation to the degree of environmental predictability in rotifers.</title>
        <authorList>
            <person name="Franch-Gras L."/>
            <person name="Hahn C."/>
            <person name="Garcia-Roger E.M."/>
            <person name="Carmona M.J."/>
            <person name="Serra M."/>
            <person name="Gomez A."/>
        </authorList>
    </citation>
    <scope>NUCLEOTIDE SEQUENCE [LARGE SCALE GENOMIC DNA]</scope>
    <source>
        <strain evidence="12">HYR1</strain>
    </source>
</reference>
<dbReference type="InterPro" id="IPR008331">
    <property type="entry name" value="Ferritin_DPS_dom"/>
</dbReference>
<accession>A0A3M7T4I1</accession>
<dbReference type="GO" id="GO:0006826">
    <property type="term" value="P:iron ion transport"/>
    <property type="evidence" value="ECO:0007669"/>
    <property type="project" value="InterPro"/>
</dbReference>
<evidence type="ECO:0000259" key="11">
    <source>
        <dbReference type="PROSITE" id="PS50905"/>
    </source>
</evidence>
<keyword evidence="13" id="KW-1185">Reference proteome</keyword>
<dbReference type="AlphaFoldDB" id="A0A3M7T4I1"/>
<evidence type="ECO:0000256" key="8">
    <source>
        <dbReference type="PIRSR" id="PIRSR601519-1"/>
    </source>
</evidence>
<evidence type="ECO:0000256" key="9">
    <source>
        <dbReference type="RuleBase" id="RU361145"/>
    </source>
</evidence>
<feature type="chain" id="PRO_5018233631" description="Ferritin" evidence="10">
    <location>
        <begin position="18"/>
        <end position="202"/>
    </location>
</feature>
<dbReference type="OrthoDB" id="186462at2759"/>
<keyword evidence="3 8" id="KW-0479">Metal-binding</keyword>
<evidence type="ECO:0000313" key="12">
    <source>
        <dbReference type="EMBL" id="RNA42819.1"/>
    </source>
</evidence>
<gene>
    <name evidence="12" type="ORF">BpHYR1_001446</name>
</gene>
<feature type="binding site" evidence="8">
    <location>
        <position position="40"/>
    </location>
    <ligand>
        <name>Fe cation</name>
        <dbReference type="ChEBI" id="CHEBI:24875"/>
        <label>1</label>
    </ligand>
</feature>
<protein>
    <recommendedName>
        <fullName evidence="9">Ferritin</fullName>
        <ecNumber evidence="9">1.16.3.1</ecNumber>
    </recommendedName>
</protein>
<comment type="function">
    <text evidence="9">Stores iron in a soluble, non-toxic, readily available form. Important for iron homeostasis. Iron is taken up in the ferrous form and deposited as ferric hydroxides after oxidation.</text>
</comment>
<dbReference type="PANTHER" id="PTHR11431:SF75">
    <property type="entry name" value="FERRITIN"/>
    <property type="match status" value="1"/>
</dbReference>
<dbReference type="PROSITE" id="PS50905">
    <property type="entry name" value="FERRITIN_LIKE"/>
    <property type="match status" value="1"/>
</dbReference>
<evidence type="ECO:0000256" key="4">
    <source>
        <dbReference type="ARBA" id="ARBA00023002"/>
    </source>
</evidence>
<dbReference type="InterPro" id="IPR012347">
    <property type="entry name" value="Ferritin-like"/>
</dbReference>
<keyword evidence="10" id="KW-0732">Signal</keyword>
<comment type="similarity">
    <text evidence="1 9">Belongs to the ferritin family.</text>
</comment>
<dbReference type="InterPro" id="IPR009040">
    <property type="entry name" value="Ferritin-like_diiron"/>
</dbReference>
<evidence type="ECO:0000256" key="5">
    <source>
        <dbReference type="ARBA" id="ARBA00023004"/>
    </source>
</evidence>
<evidence type="ECO:0000256" key="10">
    <source>
        <dbReference type="SAM" id="SignalP"/>
    </source>
</evidence>
<dbReference type="CDD" id="cd01056">
    <property type="entry name" value="Euk_Ferritin"/>
    <property type="match status" value="1"/>
</dbReference>
<evidence type="ECO:0000256" key="6">
    <source>
        <dbReference type="ARBA" id="ARBA00025111"/>
    </source>
</evidence>
<dbReference type="EC" id="1.16.3.1" evidence="9"/>
<evidence type="ECO:0000256" key="1">
    <source>
        <dbReference type="ARBA" id="ARBA00007513"/>
    </source>
</evidence>
<comment type="function">
    <text evidence="6">Stores iron in a soluble, non-toxic, readily available form. Important for iron homeostasis. Has ferroxidase activity. Iron is taken up in the ferrous form and deposited as ferric hydroxides after oxidation.</text>
</comment>
<dbReference type="InterPro" id="IPR009078">
    <property type="entry name" value="Ferritin-like_SF"/>
</dbReference>
<dbReference type="STRING" id="10195.A0A3M7T4I1"/>
<feature type="binding site" evidence="8">
    <location>
        <position position="122"/>
    </location>
    <ligand>
        <name>Fe cation</name>
        <dbReference type="ChEBI" id="CHEBI:24875"/>
        <label>1</label>
    </ligand>
</feature>
<dbReference type="Proteomes" id="UP000276133">
    <property type="component" value="Unassembled WGS sequence"/>
</dbReference>
<dbReference type="GO" id="GO:0004322">
    <property type="term" value="F:ferroxidase activity"/>
    <property type="evidence" value="ECO:0007669"/>
    <property type="project" value="UniProtKB-EC"/>
</dbReference>
<dbReference type="GO" id="GO:0008199">
    <property type="term" value="F:ferric iron binding"/>
    <property type="evidence" value="ECO:0007669"/>
    <property type="project" value="InterPro"/>
</dbReference>
<evidence type="ECO:0000256" key="7">
    <source>
        <dbReference type="ARBA" id="ARBA00047990"/>
    </source>
</evidence>
<feature type="binding site" evidence="8">
    <location>
        <position position="154"/>
    </location>
    <ligand>
        <name>Fe cation</name>
        <dbReference type="ChEBI" id="CHEBI:24875"/>
        <label>1</label>
    </ligand>
</feature>
<feature type="binding site" evidence="8">
    <location>
        <position position="78"/>
    </location>
    <ligand>
        <name>Fe cation</name>
        <dbReference type="ChEBI" id="CHEBI:24875"/>
        <label>1</label>
    </ligand>
</feature>
<sequence>MYFKIIIIGLIFQLANATLQSRARQNFNCDDKINQQIAKEFEASQIYLSLANYFGHDRVALEGFAKMFKHSWKEELEHAQKMIEYGLLRGAKVDTPSVPKPVDSKWLEMNTCQIVDYVLNLEKSVNDHLLQVHRCGESDPQLQDFIEGEYLKEQVDANKELSDLLSRLERTTMHLKSDGTKTSLCDGLGLHIIDQELSKKFA</sequence>